<dbReference type="Pfam" id="PF11662">
    <property type="entry name" value="DUF3263"/>
    <property type="match status" value="1"/>
</dbReference>
<comment type="caution">
    <text evidence="2">The sequence shown here is derived from an EMBL/GenBank/DDBJ whole genome shotgun (WGS) entry which is preliminary data.</text>
</comment>
<proteinExistence type="predicted"/>
<evidence type="ECO:0000313" key="2">
    <source>
        <dbReference type="EMBL" id="GGB25756.1"/>
    </source>
</evidence>
<feature type="region of interest" description="Disordered" evidence="1">
    <location>
        <begin position="1"/>
        <end position="25"/>
    </location>
</feature>
<evidence type="ECO:0000313" key="3">
    <source>
        <dbReference type="Proteomes" id="UP000621454"/>
    </source>
</evidence>
<dbReference type="AlphaFoldDB" id="A0A916WS95"/>
<reference evidence="2" key="1">
    <citation type="journal article" date="2014" name="Int. J. Syst. Evol. Microbiol.">
        <title>Complete genome sequence of Corynebacterium casei LMG S-19264T (=DSM 44701T), isolated from a smear-ripened cheese.</title>
        <authorList>
            <consortium name="US DOE Joint Genome Institute (JGI-PGF)"/>
            <person name="Walter F."/>
            <person name="Albersmeier A."/>
            <person name="Kalinowski J."/>
            <person name="Ruckert C."/>
        </authorList>
    </citation>
    <scope>NUCLEOTIDE SEQUENCE</scope>
    <source>
        <strain evidence="2">CGMCC 1.12827</strain>
    </source>
</reference>
<dbReference type="Proteomes" id="UP000621454">
    <property type="component" value="Unassembled WGS sequence"/>
</dbReference>
<feature type="compositionally biased region" description="Basic and acidic residues" evidence="1">
    <location>
        <begin position="1"/>
        <end position="13"/>
    </location>
</feature>
<gene>
    <name evidence="2" type="ORF">GCM10011489_12410</name>
</gene>
<evidence type="ECO:0008006" key="4">
    <source>
        <dbReference type="Google" id="ProtNLM"/>
    </source>
</evidence>
<accession>A0A916WS95</accession>
<sequence>MSDRPAVSSHRETSIPPAHCADAGVTGSDVARAGHIQMQEITMSSPIDPRRLYEFESRWLEHGGGPADQIRSEFGLSVPEFFVTLQNSLEVAPPVDVPPARVDRMRAVSRKRLWLER</sequence>
<dbReference type="EMBL" id="BMGC01000006">
    <property type="protein sequence ID" value="GGB25756.1"/>
    <property type="molecule type" value="Genomic_DNA"/>
</dbReference>
<keyword evidence="3" id="KW-1185">Reference proteome</keyword>
<organism evidence="2 3">
    <name type="scientific">Gordonia jinhuaensis</name>
    <dbReference type="NCBI Taxonomy" id="1517702"/>
    <lineage>
        <taxon>Bacteria</taxon>
        <taxon>Bacillati</taxon>
        <taxon>Actinomycetota</taxon>
        <taxon>Actinomycetes</taxon>
        <taxon>Mycobacteriales</taxon>
        <taxon>Gordoniaceae</taxon>
        <taxon>Gordonia</taxon>
    </lineage>
</organism>
<name>A0A916WS95_9ACTN</name>
<dbReference type="InterPro" id="IPR021678">
    <property type="entry name" value="DUF3263"/>
</dbReference>
<evidence type="ECO:0000256" key="1">
    <source>
        <dbReference type="SAM" id="MobiDB-lite"/>
    </source>
</evidence>
<protein>
    <recommendedName>
        <fullName evidence="4">DUF3263 domain-containing protein</fullName>
    </recommendedName>
</protein>
<reference evidence="2" key="2">
    <citation type="submission" date="2020-09" db="EMBL/GenBank/DDBJ databases">
        <authorList>
            <person name="Sun Q."/>
            <person name="Zhou Y."/>
        </authorList>
    </citation>
    <scope>NUCLEOTIDE SEQUENCE</scope>
    <source>
        <strain evidence="2">CGMCC 1.12827</strain>
    </source>
</reference>